<reference evidence="6 7" key="1">
    <citation type="journal article" name="Sci. Rep.">
        <title>Genome-scale phylogenetic analyses confirm Olpidium as the closest living zoosporic fungus to the non-flagellated, terrestrial fungi.</title>
        <authorList>
            <person name="Chang Y."/>
            <person name="Rochon D."/>
            <person name="Sekimoto S."/>
            <person name="Wang Y."/>
            <person name="Chovatia M."/>
            <person name="Sandor L."/>
            <person name="Salamov A."/>
            <person name="Grigoriev I.V."/>
            <person name="Stajich J.E."/>
            <person name="Spatafora J.W."/>
        </authorList>
    </citation>
    <scope>NUCLEOTIDE SEQUENCE [LARGE SCALE GENOMIC DNA]</scope>
    <source>
        <strain evidence="6">S191</strain>
    </source>
</reference>
<dbReference type="OrthoDB" id="2140076at2759"/>
<dbReference type="PROSITE" id="PS00107">
    <property type="entry name" value="PROTEIN_KINASE_ATP"/>
    <property type="match status" value="1"/>
</dbReference>
<name>A0A8H7ZVQ8_9FUNG</name>
<evidence type="ECO:0000256" key="2">
    <source>
        <dbReference type="ARBA" id="ARBA00022741"/>
    </source>
</evidence>
<dbReference type="GO" id="GO:0005524">
    <property type="term" value="F:ATP binding"/>
    <property type="evidence" value="ECO:0007669"/>
    <property type="project" value="UniProtKB-UniRule"/>
</dbReference>
<dbReference type="PROSITE" id="PS50011">
    <property type="entry name" value="PROTEIN_KINASE_DOM"/>
    <property type="match status" value="1"/>
</dbReference>
<accession>A0A8H7ZVQ8</accession>
<evidence type="ECO:0000313" key="7">
    <source>
        <dbReference type="Proteomes" id="UP000673691"/>
    </source>
</evidence>
<dbReference type="SUPFAM" id="SSF56112">
    <property type="entry name" value="Protein kinase-like (PK-like)"/>
    <property type="match status" value="1"/>
</dbReference>
<evidence type="ECO:0000259" key="5">
    <source>
        <dbReference type="PROSITE" id="PS50011"/>
    </source>
</evidence>
<dbReference type="GO" id="GO:0004674">
    <property type="term" value="F:protein serine/threonine kinase activity"/>
    <property type="evidence" value="ECO:0007669"/>
    <property type="project" value="UniProtKB-KW"/>
</dbReference>
<feature type="binding site" evidence="4">
    <location>
        <position position="54"/>
    </location>
    <ligand>
        <name>ATP</name>
        <dbReference type="ChEBI" id="CHEBI:30616"/>
    </ligand>
</feature>
<evidence type="ECO:0000256" key="4">
    <source>
        <dbReference type="PROSITE-ProRule" id="PRU10141"/>
    </source>
</evidence>
<proteinExistence type="predicted"/>
<organism evidence="6 7">
    <name type="scientific">Olpidium bornovanus</name>
    <dbReference type="NCBI Taxonomy" id="278681"/>
    <lineage>
        <taxon>Eukaryota</taxon>
        <taxon>Fungi</taxon>
        <taxon>Fungi incertae sedis</taxon>
        <taxon>Olpidiomycota</taxon>
        <taxon>Olpidiomycotina</taxon>
        <taxon>Olpidiomycetes</taxon>
        <taxon>Olpidiales</taxon>
        <taxon>Olpidiaceae</taxon>
        <taxon>Olpidium</taxon>
    </lineage>
</organism>
<evidence type="ECO:0000256" key="3">
    <source>
        <dbReference type="ARBA" id="ARBA00022840"/>
    </source>
</evidence>
<dbReference type="InterPro" id="IPR017441">
    <property type="entry name" value="Protein_kinase_ATP_BS"/>
</dbReference>
<protein>
    <recommendedName>
        <fullName evidence="5">Protein kinase domain-containing protein</fullName>
    </recommendedName>
</protein>
<keyword evidence="1" id="KW-0723">Serine/threonine-protein kinase</keyword>
<dbReference type="AlphaFoldDB" id="A0A8H7ZVQ8"/>
<comment type="caution">
    <text evidence="6">The sequence shown here is derived from an EMBL/GenBank/DDBJ whole genome shotgun (WGS) entry which is preliminary data.</text>
</comment>
<dbReference type="InterPro" id="IPR050117">
    <property type="entry name" value="MAPK"/>
</dbReference>
<dbReference type="Gene3D" id="3.30.200.20">
    <property type="entry name" value="Phosphorylase Kinase, domain 1"/>
    <property type="match status" value="1"/>
</dbReference>
<keyword evidence="3 4" id="KW-0067">ATP-binding</keyword>
<dbReference type="Proteomes" id="UP000673691">
    <property type="component" value="Unassembled WGS sequence"/>
</dbReference>
<evidence type="ECO:0000256" key="1">
    <source>
        <dbReference type="ARBA" id="ARBA00022527"/>
    </source>
</evidence>
<dbReference type="EMBL" id="JAEFCI010005391">
    <property type="protein sequence ID" value="KAG5460321.1"/>
    <property type="molecule type" value="Genomic_DNA"/>
</dbReference>
<evidence type="ECO:0000313" key="6">
    <source>
        <dbReference type="EMBL" id="KAG5460321.1"/>
    </source>
</evidence>
<sequence length="236" mass="27190">MLLTCRAFCADATDTVDQKYTLIREIGQGAYGVVWSVHHLFTFGPRPRQETAAKNIETRSEVAIKKVIRIFEKTILAKRALREIKLLRHFSGHENVRFYAETRQVYIWSSRTKGLRLTNSYKSAGIVGGPITRRKTVLMRKTDTCMTRARNGRWRILGPILRVCVQVDVQNRCRRTGGSQQIIITRFWAALLLSSFRVADVHVQIHKNVAQITSLLDIDIVDPQNFNEIYLMQDLM</sequence>
<keyword evidence="7" id="KW-1185">Reference proteome</keyword>
<dbReference type="InterPro" id="IPR011009">
    <property type="entry name" value="Kinase-like_dom_sf"/>
</dbReference>
<feature type="non-terminal residue" evidence="6">
    <location>
        <position position="236"/>
    </location>
</feature>
<keyword evidence="1" id="KW-0808">Transferase</keyword>
<dbReference type="PANTHER" id="PTHR24055">
    <property type="entry name" value="MITOGEN-ACTIVATED PROTEIN KINASE"/>
    <property type="match status" value="1"/>
</dbReference>
<dbReference type="InterPro" id="IPR000719">
    <property type="entry name" value="Prot_kinase_dom"/>
</dbReference>
<feature type="domain" description="Protein kinase" evidence="5">
    <location>
        <begin position="20"/>
        <end position="236"/>
    </location>
</feature>
<gene>
    <name evidence="6" type="ORF">BJ554DRAFT_7643</name>
</gene>
<keyword evidence="2 4" id="KW-0547">Nucleotide-binding</keyword>
<keyword evidence="1" id="KW-0418">Kinase</keyword>